<name>A0A1H1GHF8_9EURY</name>
<reference evidence="3" key="1">
    <citation type="submission" date="2016-10" db="EMBL/GenBank/DDBJ databases">
        <authorList>
            <person name="Varghese N."/>
            <person name="Submissions S."/>
        </authorList>
    </citation>
    <scope>NUCLEOTIDE SEQUENCE [LARGE SCALE GENOMIC DNA]</scope>
    <source>
        <strain evidence="3">CGMCC 1.12397</strain>
    </source>
</reference>
<dbReference type="EMBL" id="QQST01000004">
    <property type="protein sequence ID" value="RDI69740.1"/>
    <property type="molecule type" value="Genomic_DNA"/>
</dbReference>
<evidence type="ECO:0000313" key="2">
    <source>
        <dbReference type="EMBL" id="SDR12611.1"/>
    </source>
</evidence>
<dbReference type="EMBL" id="FNKQ01000006">
    <property type="protein sequence ID" value="SDR12611.1"/>
    <property type="molecule type" value="Genomic_DNA"/>
</dbReference>
<gene>
    <name evidence="1" type="ORF">DWB78_18395</name>
    <name evidence="2" type="ORF">SAMN05216278_3673</name>
</gene>
<proteinExistence type="predicted"/>
<reference evidence="2" key="2">
    <citation type="submission" date="2016-10" db="EMBL/GenBank/DDBJ databases">
        <authorList>
            <person name="de Groot N.N."/>
        </authorList>
    </citation>
    <scope>NUCLEOTIDE SEQUENCE [LARGE SCALE GENOMIC DNA]</scope>
    <source>
        <strain evidence="2">CGMCC 1.12397</strain>
    </source>
</reference>
<keyword evidence="4" id="KW-1185">Reference proteome</keyword>
<evidence type="ECO:0000313" key="1">
    <source>
        <dbReference type="EMBL" id="RDI69740.1"/>
    </source>
</evidence>
<organism evidence="2 3">
    <name type="scientific">Halopelagius longus</name>
    <dbReference type="NCBI Taxonomy" id="1236180"/>
    <lineage>
        <taxon>Archaea</taxon>
        <taxon>Methanobacteriati</taxon>
        <taxon>Methanobacteriota</taxon>
        <taxon>Stenosarchaea group</taxon>
        <taxon>Halobacteria</taxon>
        <taxon>Halobacteriales</taxon>
        <taxon>Haloferacaceae</taxon>
    </lineage>
</organism>
<evidence type="ECO:0000313" key="4">
    <source>
        <dbReference type="Proteomes" id="UP000255421"/>
    </source>
</evidence>
<evidence type="ECO:0000313" key="3">
    <source>
        <dbReference type="Proteomes" id="UP000199289"/>
    </source>
</evidence>
<sequence>MEYHTHWTLVERAMGRAVYENTSTGTERVGVRGLTSGATPAAFGAAAPYPAAESVPTPRG</sequence>
<protein>
    <submittedName>
        <fullName evidence="2">Uncharacterized protein</fullName>
    </submittedName>
</protein>
<dbReference type="AlphaFoldDB" id="A0A1H1GHF8"/>
<accession>A0A1H1GHF8</accession>
<dbReference type="Proteomes" id="UP000199289">
    <property type="component" value="Unassembled WGS sequence"/>
</dbReference>
<dbReference type="Proteomes" id="UP000255421">
    <property type="component" value="Unassembled WGS sequence"/>
</dbReference>
<reference evidence="1 4" key="3">
    <citation type="submission" date="2018-07" db="EMBL/GenBank/DDBJ databases">
        <title>Genome sequence of extremly halophilic archaeon Halopelagius longus strain BC12-B1.</title>
        <authorList>
            <person name="Zhang X."/>
        </authorList>
    </citation>
    <scope>NUCLEOTIDE SEQUENCE [LARGE SCALE GENOMIC DNA]</scope>
    <source>
        <strain evidence="1 4">BC12-B1</strain>
    </source>
</reference>